<feature type="region of interest" description="Disordered" evidence="1">
    <location>
        <begin position="207"/>
        <end position="290"/>
    </location>
</feature>
<name>A0A1X7RNW1_ZYMT9</name>
<evidence type="ECO:0000256" key="1">
    <source>
        <dbReference type="SAM" id="MobiDB-lite"/>
    </source>
</evidence>
<evidence type="ECO:0000313" key="4">
    <source>
        <dbReference type="Proteomes" id="UP000215127"/>
    </source>
</evidence>
<feature type="compositionally biased region" description="Polar residues" evidence="1">
    <location>
        <begin position="250"/>
        <end position="265"/>
    </location>
</feature>
<sequence length="381" mass="37432">MHTSTVLAVLATVANAAFAPAYDPTSSISSVEQAATISAPVYDPTSSVSSEEQAATLSAPAYDPTSSISSAEASATAPLYPTLGSQNAGFNFTVSASGSTSCTESTNGPATSGTIVTIPTNVPAASTTIITLEQGTVVTTVYVPSATSQPAAGSDAPSYHNTAAPDNGSPVDDSTQTQEQDAQTPAACIASTATVTVTNTQTITVKQTGDAPSAAPISDAPTPDDAQPTVESPAPSAAPTAAPTDDGSELQPSIITLEQSASVAPSTEEADATVPAAYSTATEEADATVPAGYSTATEEADATVPAYSTQEADATVPVSSANAATLTVLPLAGAASKSISYQNASASTTKAYTGPSYEGGASSYGVTGLTLVGALALVLAL</sequence>
<feature type="compositionally biased region" description="Polar residues" evidence="1">
    <location>
        <begin position="172"/>
        <end position="183"/>
    </location>
</feature>
<reference evidence="3 4" key="1">
    <citation type="submission" date="2016-06" db="EMBL/GenBank/DDBJ databases">
        <authorList>
            <person name="Kjaerup R.B."/>
            <person name="Dalgaard T.S."/>
            <person name="Juul-Madsen H.R."/>
        </authorList>
    </citation>
    <scope>NUCLEOTIDE SEQUENCE [LARGE SCALE GENOMIC DNA]</scope>
</reference>
<gene>
    <name evidence="3" type="ORF">ZT3D7_G4244</name>
</gene>
<organism evidence="3 4">
    <name type="scientific">Zymoseptoria tritici (strain ST99CH_3D7)</name>
    <dbReference type="NCBI Taxonomy" id="1276538"/>
    <lineage>
        <taxon>Eukaryota</taxon>
        <taxon>Fungi</taxon>
        <taxon>Dikarya</taxon>
        <taxon>Ascomycota</taxon>
        <taxon>Pezizomycotina</taxon>
        <taxon>Dothideomycetes</taxon>
        <taxon>Dothideomycetidae</taxon>
        <taxon>Mycosphaerellales</taxon>
        <taxon>Mycosphaerellaceae</taxon>
        <taxon>Zymoseptoria</taxon>
    </lineage>
</organism>
<proteinExistence type="predicted"/>
<feature type="signal peptide" evidence="2">
    <location>
        <begin position="1"/>
        <end position="16"/>
    </location>
</feature>
<protein>
    <submittedName>
        <fullName evidence="3">Uncharacterized protein</fullName>
    </submittedName>
</protein>
<dbReference type="STRING" id="1276538.A0A1X7RNW1"/>
<keyword evidence="2" id="KW-0732">Signal</keyword>
<dbReference type="EMBL" id="LT853694">
    <property type="protein sequence ID" value="SMQ49093.1"/>
    <property type="molecule type" value="Genomic_DNA"/>
</dbReference>
<dbReference type="AlphaFoldDB" id="A0A1X7RNW1"/>
<accession>A0A1X7RNW1</accession>
<evidence type="ECO:0000256" key="2">
    <source>
        <dbReference type="SAM" id="SignalP"/>
    </source>
</evidence>
<feature type="chain" id="PRO_5011965244" evidence="2">
    <location>
        <begin position="17"/>
        <end position="381"/>
    </location>
</feature>
<keyword evidence="4" id="KW-1185">Reference proteome</keyword>
<dbReference type="Proteomes" id="UP000215127">
    <property type="component" value="Chromosome 3"/>
</dbReference>
<feature type="region of interest" description="Disordered" evidence="1">
    <location>
        <begin position="148"/>
        <end position="185"/>
    </location>
</feature>
<feature type="compositionally biased region" description="Low complexity" evidence="1">
    <location>
        <begin position="207"/>
        <end position="244"/>
    </location>
</feature>
<evidence type="ECO:0000313" key="3">
    <source>
        <dbReference type="EMBL" id="SMQ49093.1"/>
    </source>
</evidence>